<dbReference type="EMBL" id="JAODBU010000002">
    <property type="protein sequence ID" value="MCT7397565.1"/>
    <property type="molecule type" value="Genomic_DNA"/>
</dbReference>
<reference evidence="1" key="1">
    <citation type="submission" date="2022-09" db="EMBL/GenBank/DDBJ databases">
        <title>Eubacterium sp. LFL-14 isolated from human feces.</title>
        <authorList>
            <person name="Liu F."/>
        </authorList>
    </citation>
    <scope>NUCLEOTIDE SEQUENCE</scope>
    <source>
        <strain evidence="1">LFL-14</strain>
    </source>
</reference>
<evidence type="ECO:0000313" key="2">
    <source>
        <dbReference type="Proteomes" id="UP001431199"/>
    </source>
</evidence>
<accession>A0ABT2LWM7</accession>
<gene>
    <name evidence="1" type="ORF">N5B56_00520</name>
</gene>
<dbReference type="RefSeq" id="WP_260978060.1">
    <property type="nucleotide sequence ID" value="NZ_JAODBU010000002.1"/>
</dbReference>
<dbReference type="Proteomes" id="UP001431199">
    <property type="component" value="Unassembled WGS sequence"/>
</dbReference>
<protein>
    <submittedName>
        <fullName evidence="1">Uncharacterized protein</fullName>
    </submittedName>
</protein>
<evidence type="ECO:0000313" key="1">
    <source>
        <dbReference type="EMBL" id="MCT7397565.1"/>
    </source>
</evidence>
<keyword evidence="2" id="KW-1185">Reference proteome</keyword>
<comment type="caution">
    <text evidence="1">The sequence shown here is derived from an EMBL/GenBank/DDBJ whole genome shotgun (WGS) entry which is preliminary data.</text>
</comment>
<proteinExistence type="predicted"/>
<name>A0ABT2LWM7_9FIRM</name>
<organism evidence="1 2">
    <name type="scientific">Eubacterium album</name>
    <dbReference type="NCBI Taxonomy" id="2978477"/>
    <lineage>
        <taxon>Bacteria</taxon>
        <taxon>Bacillati</taxon>
        <taxon>Bacillota</taxon>
        <taxon>Clostridia</taxon>
        <taxon>Eubacteriales</taxon>
        <taxon>Eubacteriaceae</taxon>
        <taxon>Eubacterium</taxon>
    </lineage>
</organism>
<sequence length="82" mass="9237">MVEKGAAVVKMWSNQEKPVRKQVKNLCEVVAYAMHSSGKTSLAVWLSPYKIAKIDALASKLAGRYFHYFAWLVAFTKSSQKN</sequence>